<dbReference type="STRING" id="525263.HMPREF0298_1903"/>
<keyword evidence="2" id="KW-1185">Reference proteome</keyword>
<dbReference type="Proteomes" id="UP000006196">
    <property type="component" value="Unassembled WGS sequence"/>
</dbReference>
<name>C0XTY3_CORLD</name>
<comment type="caution">
    <text evidence="1">The sequence shown here is derived from an EMBL/GenBank/DDBJ whole genome shotgun (WGS) entry which is preliminary data.</text>
</comment>
<accession>C0XTY3</accession>
<protein>
    <recommendedName>
        <fullName evidence="3">HTH cro/C1-type domain-containing protein</fullName>
    </recommendedName>
</protein>
<evidence type="ECO:0000313" key="1">
    <source>
        <dbReference type="EMBL" id="EEI16317.1"/>
    </source>
</evidence>
<dbReference type="EMBL" id="ACHJ01000158">
    <property type="protein sequence ID" value="EEI16317.1"/>
    <property type="molecule type" value="Genomic_DNA"/>
</dbReference>
<dbReference type="AlphaFoldDB" id="C0XTY3"/>
<evidence type="ECO:0000313" key="2">
    <source>
        <dbReference type="Proteomes" id="UP000006196"/>
    </source>
</evidence>
<dbReference type="eggNOG" id="ENOG5031W6D">
    <property type="taxonomic scope" value="Bacteria"/>
</dbReference>
<reference evidence="1" key="1">
    <citation type="submission" date="2009-01" db="EMBL/GenBank/DDBJ databases">
        <authorList>
            <person name="Qin X."/>
            <person name="Bachman B."/>
            <person name="Battles P."/>
            <person name="Bell A."/>
            <person name="Bess C."/>
            <person name="Bickham C."/>
            <person name="Chaboub L."/>
            <person name="Chen D."/>
            <person name="Coyle M."/>
            <person name="Deiros D.R."/>
            <person name="Dinh H."/>
            <person name="Forbes L."/>
            <person name="Fowler G."/>
            <person name="Francisco L."/>
            <person name="Fu Q."/>
            <person name="Gubbala S."/>
            <person name="Hale W."/>
            <person name="Han Y."/>
            <person name="Hemphill L."/>
            <person name="Highlander S.K."/>
            <person name="Hirani K."/>
            <person name="Hogues M."/>
            <person name="Jackson L."/>
            <person name="Jakkamsetti A."/>
            <person name="Javaid M."/>
            <person name="Jiang H."/>
            <person name="Korchina V."/>
            <person name="Kovar C."/>
            <person name="Lara F."/>
            <person name="Lee S."/>
            <person name="Mata R."/>
            <person name="Mathew T."/>
            <person name="Moen C."/>
            <person name="Morales K."/>
            <person name="Munidasa M."/>
            <person name="Nazareth L."/>
            <person name="Ngo R."/>
            <person name="Nguyen L."/>
            <person name="Okwuonu G."/>
            <person name="Ongeri F."/>
            <person name="Patil S."/>
            <person name="Petrosino J."/>
            <person name="Pham C."/>
            <person name="Pham P."/>
            <person name="Pu L.-L."/>
            <person name="Puazo M."/>
            <person name="Raj R."/>
            <person name="Reid J."/>
            <person name="Rouhana J."/>
            <person name="Saada N."/>
            <person name="Shang Y."/>
            <person name="Simmons D."/>
            <person name="Thornton R."/>
            <person name="Warren J."/>
            <person name="Weissenberger G."/>
            <person name="Zhang J."/>
            <person name="Zhang L."/>
            <person name="Zhou C."/>
            <person name="Zhu D."/>
            <person name="Muzny D."/>
            <person name="Worley K."/>
            <person name="Gibbs R."/>
        </authorList>
    </citation>
    <scope>NUCLEOTIDE SEQUENCE [LARGE SCALE GENOMIC DNA]</scope>
    <source>
        <strain evidence="1">DSM 44291</strain>
    </source>
</reference>
<gene>
    <name evidence="1" type="ORF">HMPREF0298_1903</name>
</gene>
<evidence type="ECO:0008006" key="3">
    <source>
        <dbReference type="Google" id="ProtNLM"/>
    </source>
</evidence>
<organism evidence="1 2">
    <name type="scientific">Corynebacterium lipophiloflavum (strain ATCC 700352 / DSM 44291 / CCUG 37336 / JCM 10383 / DMMZ 1944)</name>
    <dbReference type="NCBI Taxonomy" id="525263"/>
    <lineage>
        <taxon>Bacteria</taxon>
        <taxon>Bacillati</taxon>
        <taxon>Actinomycetota</taxon>
        <taxon>Actinomycetes</taxon>
        <taxon>Mycobacteriales</taxon>
        <taxon>Corynebacteriaceae</taxon>
        <taxon>Corynebacterium</taxon>
    </lineage>
</organism>
<dbReference type="HOGENOM" id="CLU_132540_0_0_11"/>
<proteinExistence type="predicted"/>
<sequence>MQLQNVVMDFNDWLSSLPGSPTPTIAANKAGLTNTTLIRHATKGQTTADNVIAIARAYGVRPVDALIATGHLEPEEAASERMAIRMALRSASIAEKWDSIAEDIDGMHVVVGHFPRAHELDIAKFDDTSTPDVSPIDDDDDAIIERINAGQEQIAAQKATDPLEENYT</sequence>